<dbReference type="EMBL" id="BGPR01000372">
    <property type="protein sequence ID" value="GBM16349.1"/>
    <property type="molecule type" value="Genomic_DNA"/>
</dbReference>
<comment type="caution">
    <text evidence="1">The sequence shown here is derived from an EMBL/GenBank/DDBJ whole genome shotgun (WGS) entry which is preliminary data.</text>
</comment>
<evidence type="ECO:0000313" key="1">
    <source>
        <dbReference type="EMBL" id="GBM16349.1"/>
    </source>
</evidence>
<sequence>MFENCRRCDITSLTVNEINVVCISKVNSWNNESTNTISFWANFSIYEYVTNALLDCFRNLIFPGCDGTVVNTGVFNGVIRRLELKSKGLSAYFISTSFHYDTYLSVSLLVHRLTPETLDET</sequence>
<keyword evidence="2" id="KW-1185">Reference proteome</keyword>
<dbReference type="AlphaFoldDB" id="A0A4Y2DJG8"/>
<name>A0A4Y2DJG8_ARAVE</name>
<proteinExistence type="predicted"/>
<evidence type="ECO:0000313" key="2">
    <source>
        <dbReference type="Proteomes" id="UP000499080"/>
    </source>
</evidence>
<accession>A0A4Y2DJG8</accession>
<gene>
    <name evidence="1" type="ORF">AVEN_28312_1</name>
</gene>
<reference evidence="1 2" key="1">
    <citation type="journal article" date="2019" name="Sci. Rep.">
        <title>Orb-weaving spider Araneus ventricosus genome elucidates the spidroin gene catalogue.</title>
        <authorList>
            <person name="Kono N."/>
            <person name="Nakamura H."/>
            <person name="Ohtoshi R."/>
            <person name="Moran D.A.P."/>
            <person name="Shinohara A."/>
            <person name="Yoshida Y."/>
            <person name="Fujiwara M."/>
            <person name="Mori M."/>
            <person name="Tomita M."/>
            <person name="Arakawa K."/>
        </authorList>
    </citation>
    <scope>NUCLEOTIDE SEQUENCE [LARGE SCALE GENOMIC DNA]</scope>
</reference>
<organism evidence="1 2">
    <name type="scientific">Araneus ventricosus</name>
    <name type="common">Orbweaver spider</name>
    <name type="synonym">Epeira ventricosa</name>
    <dbReference type="NCBI Taxonomy" id="182803"/>
    <lineage>
        <taxon>Eukaryota</taxon>
        <taxon>Metazoa</taxon>
        <taxon>Ecdysozoa</taxon>
        <taxon>Arthropoda</taxon>
        <taxon>Chelicerata</taxon>
        <taxon>Arachnida</taxon>
        <taxon>Araneae</taxon>
        <taxon>Araneomorphae</taxon>
        <taxon>Entelegynae</taxon>
        <taxon>Araneoidea</taxon>
        <taxon>Araneidae</taxon>
        <taxon>Araneus</taxon>
    </lineage>
</organism>
<protein>
    <submittedName>
        <fullName evidence="1">Uncharacterized protein</fullName>
    </submittedName>
</protein>
<dbReference type="Proteomes" id="UP000499080">
    <property type="component" value="Unassembled WGS sequence"/>
</dbReference>